<feature type="compositionally biased region" description="Polar residues" evidence="3">
    <location>
        <begin position="1067"/>
        <end position="1084"/>
    </location>
</feature>
<feature type="domain" description="Chromo" evidence="4">
    <location>
        <begin position="49"/>
        <end position="91"/>
    </location>
</feature>
<name>A0ABR2I1S6_9PEZI</name>
<dbReference type="EMBL" id="JAPCWZ010000007">
    <property type="protein sequence ID" value="KAK8856122.1"/>
    <property type="molecule type" value="Genomic_DNA"/>
</dbReference>
<dbReference type="Pfam" id="PF00385">
    <property type="entry name" value="Chromo"/>
    <property type="match status" value="1"/>
</dbReference>
<feature type="region of interest" description="Disordered" evidence="3">
    <location>
        <begin position="630"/>
        <end position="649"/>
    </location>
</feature>
<proteinExistence type="predicted"/>
<feature type="compositionally biased region" description="Low complexity" evidence="3">
    <location>
        <begin position="234"/>
        <end position="255"/>
    </location>
</feature>
<reference evidence="5 6" key="1">
    <citation type="journal article" date="2024" name="IMA Fungus">
        <title>Apiospora arundinis, a panoply of carbohydrate-active enzymes and secondary metabolites.</title>
        <authorList>
            <person name="Sorensen T."/>
            <person name="Petersen C."/>
            <person name="Muurmann A.T."/>
            <person name="Christiansen J.V."/>
            <person name="Brundto M.L."/>
            <person name="Overgaard C.K."/>
            <person name="Boysen A.T."/>
            <person name="Wollenberg R.D."/>
            <person name="Larsen T.O."/>
            <person name="Sorensen J.L."/>
            <person name="Nielsen K.L."/>
            <person name="Sondergaard T.E."/>
        </authorList>
    </citation>
    <scope>NUCLEOTIDE SEQUENCE [LARGE SCALE GENOMIC DNA]</scope>
    <source>
        <strain evidence="5 6">AAU 773</strain>
    </source>
</reference>
<protein>
    <recommendedName>
        <fullName evidence="4">Chromo domain-containing protein</fullName>
    </recommendedName>
</protein>
<keyword evidence="2" id="KW-0175">Coiled coil</keyword>
<feature type="compositionally biased region" description="Polar residues" evidence="3">
    <location>
        <begin position="375"/>
        <end position="386"/>
    </location>
</feature>
<feature type="compositionally biased region" description="Polar residues" evidence="3">
    <location>
        <begin position="452"/>
        <end position="491"/>
    </location>
</feature>
<feature type="compositionally biased region" description="Low complexity" evidence="3">
    <location>
        <begin position="1396"/>
        <end position="1414"/>
    </location>
</feature>
<feature type="region of interest" description="Disordered" evidence="3">
    <location>
        <begin position="578"/>
        <end position="607"/>
    </location>
</feature>
<evidence type="ECO:0000313" key="6">
    <source>
        <dbReference type="Proteomes" id="UP001390339"/>
    </source>
</evidence>
<dbReference type="SUPFAM" id="SSF54160">
    <property type="entry name" value="Chromo domain-like"/>
    <property type="match status" value="1"/>
</dbReference>
<feature type="region of interest" description="Disordered" evidence="3">
    <location>
        <begin position="1364"/>
        <end position="1450"/>
    </location>
</feature>
<dbReference type="InterPro" id="IPR023780">
    <property type="entry name" value="Chromo_domain"/>
</dbReference>
<feature type="compositionally biased region" description="Low complexity" evidence="3">
    <location>
        <begin position="432"/>
        <end position="444"/>
    </location>
</feature>
<feature type="coiled-coil region" evidence="2">
    <location>
        <begin position="1221"/>
        <end position="1359"/>
    </location>
</feature>
<feature type="region of interest" description="Disordered" evidence="3">
    <location>
        <begin position="104"/>
        <end position="265"/>
    </location>
</feature>
<dbReference type="CDD" id="cd00024">
    <property type="entry name" value="CD_CSD"/>
    <property type="match status" value="1"/>
</dbReference>
<dbReference type="PROSITE" id="PS50013">
    <property type="entry name" value="CHROMO_2"/>
    <property type="match status" value="1"/>
</dbReference>
<feature type="compositionally biased region" description="Low complexity" evidence="3">
    <location>
        <begin position="299"/>
        <end position="316"/>
    </location>
</feature>
<organism evidence="5 6">
    <name type="scientific">Apiospora arundinis</name>
    <dbReference type="NCBI Taxonomy" id="335852"/>
    <lineage>
        <taxon>Eukaryota</taxon>
        <taxon>Fungi</taxon>
        <taxon>Dikarya</taxon>
        <taxon>Ascomycota</taxon>
        <taxon>Pezizomycotina</taxon>
        <taxon>Sordariomycetes</taxon>
        <taxon>Xylariomycetidae</taxon>
        <taxon>Amphisphaeriales</taxon>
        <taxon>Apiosporaceae</taxon>
        <taxon>Apiospora</taxon>
    </lineage>
</organism>
<feature type="region of interest" description="Disordered" evidence="3">
    <location>
        <begin position="539"/>
        <end position="562"/>
    </location>
</feature>
<dbReference type="InterPro" id="IPR000953">
    <property type="entry name" value="Chromo/chromo_shadow_dom"/>
</dbReference>
<feature type="coiled-coil region" evidence="2">
    <location>
        <begin position="1144"/>
        <end position="1171"/>
    </location>
</feature>
<feature type="region of interest" description="Disordered" evidence="3">
    <location>
        <begin position="1067"/>
        <end position="1111"/>
    </location>
</feature>
<feature type="compositionally biased region" description="Polar residues" evidence="3">
    <location>
        <begin position="1"/>
        <end position="25"/>
    </location>
</feature>
<evidence type="ECO:0000256" key="1">
    <source>
        <dbReference type="ARBA" id="ARBA00011353"/>
    </source>
</evidence>
<feature type="compositionally biased region" description="Polar residues" evidence="3">
    <location>
        <begin position="552"/>
        <end position="561"/>
    </location>
</feature>
<comment type="caution">
    <text evidence="5">The sequence shown here is derived from an EMBL/GenBank/DDBJ whole genome shotgun (WGS) entry which is preliminary data.</text>
</comment>
<dbReference type="Gene3D" id="2.40.50.40">
    <property type="match status" value="1"/>
</dbReference>
<feature type="compositionally biased region" description="Low complexity" evidence="3">
    <location>
        <begin position="582"/>
        <end position="595"/>
    </location>
</feature>
<sequence length="1450" mass="157782">MSTRSSTPLQQSPNPNRKRPSNQASEAPISNKKTKVKEEPDVVLDPEYWEIRGILQERKKKGQLQYLVNWSGQDPETGRAYEPTWEPAKNVTERAIKEWAVAKERAGVATASASRRRRSSVQSSGGSSRGSSPSQPGAGLAGQAGPSDFGGASGSRTRGTPRSKRTGGTASSRLRQSAYPESDQETSISSGAPSSIVEQAGIAASRDPRANGTNIAIVLPAQPPFDPSEYQRYSQLQSQSQSQSQSSQASQQASQIIPTEGLSGVRPLIPTSAVIQDSQEFSGYSISGASNSGPRAGLSQSNFDSQSSSGRAQQQSTTEIPSHQVEPHVPLASQSEQGRLEFGSTNGDHKTTHASQAASTNNQLSSQAELEISEKNNSSQISQGGHSSRGEPVFLTQLEYEPPGKESGARRTRTSLEQLSVSQAASGHSHHQPLQQPLQHPSSQESGAPSHHQPSFSIRDTAASTVSSQHAQIVPDSSLNSIEDISSQSQAETRRGFDVYYDAAEVIPDSNLHNSQDSSQALSELDGNTRLSSNLAAGIPQSLPHLPEKSFGGNNSANLTRHSLPPQLVRDSSAQALANIQSSPSSSRLSRPSPSATMDGTPASDKPLSALESFRQIQEQAFSAFQLDDFDAPQDASPNAHAPVSAGPAEVGVLKDPSAEFSMPLASPSLPVSSVEMESHLHSSPVFEHKHIGFPEALATAFNATSAPMSFHEPVHEQPATLDPAALTLSIEHEAARSPSIPTDDGFATSHLDEVHISAPEETSKPLGQAESQEYPRNLLPYVRTGPNEHLITLPLANNMRNPYYDEMRKHMKEIDEFIKNFPSGKPMPPSLVYKIDRMLSNMKDICDLPPFMETVGHHGVSAEQISRHARGSNSKFAFIGEFVDELRRLHSEKKVLILAQTGKPVELLNTLVRVELERPLKDDDGNLVEVDGPGPTIIVKSTIADLSSLPNDFDAVIAFDHTFRSSQLRERNDGVVPITMALVISASAQHIDLRISEKPPALERTYMLLLALLSARQLLESPDHGFSEPHAIAKSFATYIEAPDDDFYWTPQELPDTVFEAIPSNSQSDFTQSSHDISGQGQLTFRKRPNDNADEPVSKRQRTSQPPLGTELAHISDSLRNMIGDDGLVHADKSTITMSVERMEAIAAKVAKLESDLVEMRVQRQQFRDLSDRSKKEVDSWSAWVNKMQPRFMAALRDRGTMEKERDAARVEADTFLKQRNRATEENTTLTATNAGLEKKLSDATASLLNSENPDTAKLARLEKDLHEATEKVVSLEKRISLRDNDYSYLQDRYQEASESAAGLANEKKALERQNENLARKADDNVLLVNQIQSRNEIKELTRQVNEQRTIVRERETELGRVRDQLAAYKNSRRETRQSPVPRSPRLGVLSPRNVAGSRAHSHSAVAGAGSRGTSPAAPSGPFEGGAAGNGPPFFGQNGGNGRYSHLRE</sequence>
<evidence type="ECO:0000313" key="5">
    <source>
        <dbReference type="EMBL" id="KAK8856122.1"/>
    </source>
</evidence>
<feature type="compositionally biased region" description="Polar residues" evidence="3">
    <location>
        <begin position="283"/>
        <end position="293"/>
    </location>
</feature>
<dbReference type="InterPro" id="IPR016197">
    <property type="entry name" value="Chromo-like_dom_sf"/>
</dbReference>
<gene>
    <name evidence="5" type="ORF">PGQ11_012034</name>
</gene>
<feature type="compositionally biased region" description="Polar residues" evidence="3">
    <location>
        <begin position="353"/>
        <end position="368"/>
    </location>
</feature>
<feature type="region of interest" description="Disordered" evidence="3">
    <location>
        <begin position="283"/>
        <end position="494"/>
    </location>
</feature>
<dbReference type="Proteomes" id="UP001390339">
    <property type="component" value="Unassembled WGS sequence"/>
</dbReference>
<keyword evidence="6" id="KW-1185">Reference proteome</keyword>
<evidence type="ECO:0000256" key="3">
    <source>
        <dbReference type="SAM" id="MobiDB-lite"/>
    </source>
</evidence>
<feature type="compositionally biased region" description="Polar residues" evidence="3">
    <location>
        <begin position="166"/>
        <end position="175"/>
    </location>
</feature>
<feature type="compositionally biased region" description="Polar residues" evidence="3">
    <location>
        <begin position="185"/>
        <end position="197"/>
    </location>
</feature>
<feature type="compositionally biased region" description="Low complexity" evidence="3">
    <location>
        <begin position="120"/>
        <end position="147"/>
    </location>
</feature>
<feature type="compositionally biased region" description="Polar residues" evidence="3">
    <location>
        <begin position="415"/>
        <end position="426"/>
    </location>
</feature>
<accession>A0ABR2I1S6</accession>
<feature type="region of interest" description="Disordered" evidence="3">
    <location>
        <begin position="1"/>
        <end position="42"/>
    </location>
</feature>
<evidence type="ECO:0000259" key="4">
    <source>
        <dbReference type="PROSITE" id="PS50013"/>
    </source>
</evidence>
<comment type="subunit">
    <text evidence="1">Component of the NuA4 histone acetyltransferase complex.</text>
</comment>
<evidence type="ECO:0000256" key="2">
    <source>
        <dbReference type="SAM" id="Coils"/>
    </source>
</evidence>